<evidence type="ECO:0000256" key="3">
    <source>
        <dbReference type="ARBA" id="ARBA00022574"/>
    </source>
</evidence>
<dbReference type="PANTHER" id="PTHR14344">
    <property type="entry name" value="WD REPEAT PROTEIN"/>
    <property type="match status" value="1"/>
</dbReference>
<evidence type="ECO:0000256" key="6">
    <source>
        <dbReference type="ARBA" id="ARBA00038255"/>
    </source>
</evidence>
<dbReference type="PROSITE" id="PS50082">
    <property type="entry name" value="WD_REPEATS_2"/>
    <property type="match status" value="1"/>
</dbReference>
<evidence type="ECO:0000313" key="11">
    <source>
        <dbReference type="Proteomes" id="UP000186922"/>
    </source>
</evidence>
<dbReference type="InterPro" id="IPR051973">
    <property type="entry name" value="tRNA_Anticodon_Mtase-Reg"/>
</dbReference>
<feature type="compositionally biased region" description="Polar residues" evidence="9">
    <location>
        <begin position="8"/>
        <end position="20"/>
    </location>
</feature>
<proteinExistence type="inferred from homology"/>
<keyword evidence="5" id="KW-0677">Repeat</keyword>
<evidence type="ECO:0000256" key="4">
    <source>
        <dbReference type="ARBA" id="ARBA00022694"/>
    </source>
</evidence>
<feature type="region of interest" description="Disordered" evidence="9">
    <location>
        <begin position="68"/>
        <end position="88"/>
    </location>
</feature>
<gene>
    <name evidence="10" type="primary">RvY_12379</name>
    <name evidence="10" type="synonym">RvY_12379.1</name>
    <name evidence="10" type="ORF">RvY_12379-1</name>
</gene>
<accession>A0A1D1VLL3</accession>
<evidence type="ECO:0000313" key="10">
    <source>
        <dbReference type="EMBL" id="GAV01716.1"/>
    </source>
</evidence>
<name>A0A1D1VLL3_RAMVA</name>
<feature type="repeat" description="WD" evidence="8">
    <location>
        <begin position="256"/>
        <end position="289"/>
    </location>
</feature>
<dbReference type="PANTHER" id="PTHR14344:SF3">
    <property type="entry name" value="WD REPEAT-CONTAINING PROTEIN 6"/>
    <property type="match status" value="1"/>
</dbReference>
<comment type="caution">
    <text evidence="10">The sequence shown here is derived from an EMBL/GenBank/DDBJ whole genome shotgun (WGS) entry which is preliminary data.</text>
</comment>
<dbReference type="GO" id="GO:0005737">
    <property type="term" value="C:cytoplasm"/>
    <property type="evidence" value="ECO:0007669"/>
    <property type="project" value="UniProtKB-SubCell"/>
</dbReference>
<dbReference type="EMBL" id="BDGG01000007">
    <property type="protein sequence ID" value="GAV01716.1"/>
    <property type="molecule type" value="Genomic_DNA"/>
</dbReference>
<dbReference type="SMART" id="SM00320">
    <property type="entry name" value="WD40"/>
    <property type="match status" value="9"/>
</dbReference>
<dbReference type="STRING" id="947166.A0A1D1VLL3"/>
<dbReference type="Pfam" id="PF00400">
    <property type="entry name" value="WD40"/>
    <property type="match status" value="1"/>
</dbReference>
<reference evidence="10 11" key="1">
    <citation type="journal article" date="2016" name="Nat. Commun.">
        <title>Extremotolerant tardigrade genome and improved radiotolerance of human cultured cells by tardigrade-unique protein.</title>
        <authorList>
            <person name="Hashimoto T."/>
            <person name="Horikawa D.D."/>
            <person name="Saito Y."/>
            <person name="Kuwahara H."/>
            <person name="Kozuka-Hata H."/>
            <person name="Shin-I T."/>
            <person name="Minakuchi Y."/>
            <person name="Ohishi K."/>
            <person name="Motoyama A."/>
            <person name="Aizu T."/>
            <person name="Enomoto A."/>
            <person name="Kondo K."/>
            <person name="Tanaka S."/>
            <person name="Hara Y."/>
            <person name="Koshikawa S."/>
            <person name="Sagara H."/>
            <person name="Miura T."/>
            <person name="Yokobori S."/>
            <person name="Miyagawa K."/>
            <person name="Suzuki Y."/>
            <person name="Kubo T."/>
            <person name="Oyama M."/>
            <person name="Kohara Y."/>
            <person name="Fujiyama A."/>
            <person name="Arakawa K."/>
            <person name="Katayama T."/>
            <person name="Toyoda A."/>
            <person name="Kunieda T."/>
        </authorList>
    </citation>
    <scope>NUCLEOTIDE SEQUENCE [LARGE SCALE GENOMIC DNA]</scope>
    <source>
        <strain evidence="10 11">YOKOZUNA-1</strain>
    </source>
</reference>
<dbReference type="GO" id="GO:0030488">
    <property type="term" value="P:tRNA methylation"/>
    <property type="evidence" value="ECO:0007669"/>
    <property type="project" value="TreeGrafter"/>
</dbReference>
<organism evidence="10 11">
    <name type="scientific">Ramazzottius varieornatus</name>
    <name type="common">Water bear</name>
    <name type="synonym">Tardigrade</name>
    <dbReference type="NCBI Taxonomy" id="947166"/>
    <lineage>
        <taxon>Eukaryota</taxon>
        <taxon>Metazoa</taxon>
        <taxon>Ecdysozoa</taxon>
        <taxon>Tardigrada</taxon>
        <taxon>Eutardigrada</taxon>
        <taxon>Parachela</taxon>
        <taxon>Hypsibioidea</taxon>
        <taxon>Ramazzottiidae</taxon>
        <taxon>Ramazzottius</taxon>
    </lineage>
</organism>
<keyword evidence="3 8" id="KW-0853">WD repeat</keyword>
<comment type="similarity">
    <text evidence="6">Belongs to the WD repeat WDR6 family.</text>
</comment>
<feature type="region of interest" description="Disordered" evidence="9">
    <location>
        <begin position="1"/>
        <end position="20"/>
    </location>
</feature>
<evidence type="ECO:0000256" key="7">
    <source>
        <dbReference type="ARBA" id="ARBA00040154"/>
    </source>
</evidence>
<dbReference type="AlphaFoldDB" id="A0A1D1VLL3"/>
<dbReference type="SUPFAM" id="SSF50978">
    <property type="entry name" value="WD40 repeat-like"/>
    <property type="match status" value="2"/>
</dbReference>
<keyword evidence="4" id="KW-0819">tRNA processing</keyword>
<dbReference type="OrthoDB" id="5594999at2759"/>
<keyword evidence="11" id="KW-1185">Reference proteome</keyword>
<protein>
    <recommendedName>
        <fullName evidence="7">tRNA (34-2'-O)-methyltransferase regulator WDR6</fullName>
    </recommendedName>
</protein>
<dbReference type="Proteomes" id="UP000186922">
    <property type="component" value="Unassembled WGS sequence"/>
</dbReference>
<keyword evidence="2" id="KW-0963">Cytoplasm</keyword>
<evidence type="ECO:0000256" key="1">
    <source>
        <dbReference type="ARBA" id="ARBA00004496"/>
    </source>
</evidence>
<evidence type="ECO:0000256" key="9">
    <source>
        <dbReference type="SAM" id="MobiDB-lite"/>
    </source>
</evidence>
<dbReference type="InterPro" id="IPR001680">
    <property type="entry name" value="WD40_rpt"/>
</dbReference>
<evidence type="ECO:0000256" key="2">
    <source>
        <dbReference type="ARBA" id="ARBA00022490"/>
    </source>
</evidence>
<dbReference type="InterPro" id="IPR036322">
    <property type="entry name" value="WD40_repeat_dom_sf"/>
</dbReference>
<evidence type="ECO:0000256" key="5">
    <source>
        <dbReference type="ARBA" id="ARBA00022737"/>
    </source>
</evidence>
<sequence>MVDHESAMQPTQTDKRSGTVTHRLTSSTLAIYKAVLALDTILTKGDKRWLLYVQSCWLLARPIRWTAQSSTNSCGPPPSSPTDTSGEEKAVRAFKESDIHGICVNDRKSFTSGEFDCTLPTRICVYGDHSFRVFKACASSQEHISFRSVCEEQVLDDWIITARILTDDRIALISAHNRLCLFNADASVCHSTISCKDFHILYSAFIHEEMNSDAAGAHNGQLVIFGGTVSNYLSIWSPEIPDELPSRMSCATLHKLQGHSGVIFDIKFDGSQQLLCSTSDDRSCRIYRVVFPSSASSQSIGRQKWAGASFQLLQAVFGHEARVWRVLILANLRLLTIGEDLRLCLWNAADGGLIKQWSGQHSGLNIWSVTAEQVNQDWVEIFTGGADGSIIQNGFSTSARNNGGMMGGDTRSSVAPSSKRVRHVAIMEEDQLLIVVDGGLLYSVQVAKGQWTLRWQDVALKQCVALTSHKGLRKTAIITCTGLVAIYDAGHTAQMKWLVDVSCHCLQALWISGAGQKAVSLLVSGPSQVFHLLAYDSAKTLLEKTATLRMPQNTWITAAAQVEHVLICGDRAGSLRIFQLEEDRWQEGEVLLHVHGDSQVCQVEDSSDGVVVTAGRSGQVICWRLTGSRLDKLRVMQVDKSIIEWMSGFVLPAGKVTDLVVLGFRGRKFVALAMAGQDKVMEVDCGGAHRSNDWAYFTASALARFAFVKTTSVKWRDAQLLSRAAAQRPSLVRVGLHGLQIWSAGCLQSAEGRGWTLATASEDTSIKIWTVSPLDDMTAAAPPKGLTALLATAQQHLSSVRVLKQSLLMPNSLYSGGGRGQLLLWRCADSALWTENVSVVASWSLYADTVRKRWSDDAILQPDTRIMDLDVVALQQLELCAAASSDGRLRFFLSCPHSQRWLLPIGQSSAFPCCLLQVRLLQWDAFLWVLSAGTDGMLTIVDITHLMAMPSGDAPVVDMQKTDVVVSRRLHQSGIGALDLRWLRHQDRLHIASGGDDGAICLLSLHPRQPATQEAALRCNSAAHNTQISGLSWLSSSRVVSVAKDQLVKLWKVDWTNRTIELQQWLFSCVCDVSCLSVCQGNGSRGSEEKDQRRDVLVAGAGFELLRLDMGP</sequence>
<dbReference type="Gene3D" id="2.130.10.10">
    <property type="entry name" value="YVTN repeat-like/Quinoprotein amine dehydrogenase"/>
    <property type="match status" value="4"/>
</dbReference>
<comment type="subcellular location">
    <subcellularLocation>
        <location evidence="1">Cytoplasm</location>
    </subcellularLocation>
</comment>
<evidence type="ECO:0000256" key="8">
    <source>
        <dbReference type="PROSITE-ProRule" id="PRU00221"/>
    </source>
</evidence>
<dbReference type="InterPro" id="IPR015943">
    <property type="entry name" value="WD40/YVTN_repeat-like_dom_sf"/>
</dbReference>